<feature type="transmembrane region" description="Helical" evidence="1">
    <location>
        <begin position="421"/>
        <end position="439"/>
    </location>
</feature>
<dbReference type="SUPFAM" id="SSF110296">
    <property type="entry name" value="Oligoxyloglucan reducing end-specific cellobiohydrolase"/>
    <property type="match status" value="1"/>
</dbReference>
<organism evidence="2 3">
    <name type="scientific">Microtetraspora glauca</name>
    <dbReference type="NCBI Taxonomy" id="1996"/>
    <lineage>
        <taxon>Bacteria</taxon>
        <taxon>Bacillati</taxon>
        <taxon>Actinomycetota</taxon>
        <taxon>Actinomycetes</taxon>
        <taxon>Streptosporangiales</taxon>
        <taxon>Streptosporangiaceae</taxon>
        <taxon>Microtetraspora</taxon>
    </lineage>
</organism>
<dbReference type="Proteomes" id="UP001551675">
    <property type="component" value="Unassembled WGS sequence"/>
</dbReference>
<keyword evidence="3" id="KW-1185">Reference proteome</keyword>
<dbReference type="Gene3D" id="2.130.10.10">
    <property type="entry name" value="YVTN repeat-like/Quinoprotein amine dehydrogenase"/>
    <property type="match status" value="1"/>
</dbReference>
<evidence type="ECO:0000313" key="3">
    <source>
        <dbReference type="Proteomes" id="UP001551675"/>
    </source>
</evidence>
<feature type="transmembrane region" description="Helical" evidence="1">
    <location>
        <begin position="445"/>
        <end position="465"/>
    </location>
</feature>
<sequence length="481" mass="50102">MTMRSSGHTLAWLGHPVTMLAVALLLLNDHLLKGLWPGPITGKLSDLAGLTMAPPLLALLLRCPPPLAILTTGTLFTLMKTTTIGAETASWLWSLFIPSRVVADPTDLIALPALGLAWLTWRQTARRPPVRLPHAVLIVPVALFAATATSPVQPPPSATAVEVHGAAVVVYGEGAGGYASVDGGATWREWNGPPAGAEQSAACVQGDHQHCYRIVPGLLRVDESTNGGRTWTTAWRLPREKWLDRGFRNPDPLGLDADPVGSRALAVQTVPGEVGAHIVVVANGPDGIAVRDVSGHWRRLGFAPDGGFTAEAAAPLTDPGGRIGEEVWAAALAALAALLIGIGVDGCWRKSPVIFTIGSVLLLTGPLVVALSIGSGPSGISTFIVGALMALAGGIMVLAAWTSVRGSTQATEEASRGRNALVALLTFGGTLLPFLGWSAGWPAPYGLAIVLAMILAVTPNVWMIARKVRRNHPAKGEGPAE</sequence>
<accession>A0ABV3GJA1</accession>
<protein>
    <recommendedName>
        <fullName evidence="4">MFS transporter</fullName>
    </recommendedName>
</protein>
<name>A0ABV3GJA1_MICGL</name>
<feature type="transmembrane region" description="Helical" evidence="1">
    <location>
        <begin position="327"/>
        <end position="346"/>
    </location>
</feature>
<dbReference type="EMBL" id="JBFALK010000013">
    <property type="protein sequence ID" value="MEV0971702.1"/>
    <property type="molecule type" value="Genomic_DNA"/>
</dbReference>
<gene>
    <name evidence="2" type="ORF">AB0I59_24080</name>
</gene>
<keyword evidence="1" id="KW-1133">Transmembrane helix</keyword>
<feature type="transmembrane region" description="Helical" evidence="1">
    <location>
        <begin position="353"/>
        <end position="374"/>
    </location>
</feature>
<evidence type="ECO:0000256" key="1">
    <source>
        <dbReference type="SAM" id="Phobius"/>
    </source>
</evidence>
<dbReference type="RefSeq" id="WP_358136163.1">
    <property type="nucleotide sequence ID" value="NZ_JBFALK010000013.1"/>
</dbReference>
<keyword evidence="1" id="KW-0472">Membrane</keyword>
<feature type="transmembrane region" description="Helical" evidence="1">
    <location>
        <begin position="380"/>
        <end position="401"/>
    </location>
</feature>
<reference evidence="2 3" key="1">
    <citation type="submission" date="2024-06" db="EMBL/GenBank/DDBJ databases">
        <title>The Natural Products Discovery Center: Release of the First 8490 Sequenced Strains for Exploring Actinobacteria Biosynthetic Diversity.</title>
        <authorList>
            <person name="Kalkreuter E."/>
            <person name="Kautsar S.A."/>
            <person name="Yang D."/>
            <person name="Bader C.D."/>
            <person name="Teijaro C.N."/>
            <person name="Fluegel L."/>
            <person name="Davis C.M."/>
            <person name="Simpson J.R."/>
            <person name="Lauterbach L."/>
            <person name="Steele A.D."/>
            <person name="Gui C."/>
            <person name="Meng S."/>
            <person name="Li G."/>
            <person name="Viehrig K."/>
            <person name="Ye F."/>
            <person name="Su P."/>
            <person name="Kiefer A.F."/>
            <person name="Nichols A."/>
            <person name="Cepeda A.J."/>
            <person name="Yan W."/>
            <person name="Fan B."/>
            <person name="Jiang Y."/>
            <person name="Adhikari A."/>
            <person name="Zheng C.-J."/>
            <person name="Schuster L."/>
            <person name="Cowan T.M."/>
            <person name="Smanski M.J."/>
            <person name="Chevrette M.G."/>
            <person name="De Carvalho L.P.S."/>
            <person name="Shen B."/>
        </authorList>
    </citation>
    <scope>NUCLEOTIDE SEQUENCE [LARGE SCALE GENOMIC DNA]</scope>
    <source>
        <strain evidence="2 3">NPDC050100</strain>
    </source>
</reference>
<proteinExistence type="predicted"/>
<comment type="caution">
    <text evidence="2">The sequence shown here is derived from an EMBL/GenBank/DDBJ whole genome shotgun (WGS) entry which is preliminary data.</text>
</comment>
<evidence type="ECO:0008006" key="4">
    <source>
        <dbReference type="Google" id="ProtNLM"/>
    </source>
</evidence>
<evidence type="ECO:0000313" key="2">
    <source>
        <dbReference type="EMBL" id="MEV0971702.1"/>
    </source>
</evidence>
<keyword evidence="1" id="KW-0812">Transmembrane</keyword>
<dbReference type="InterPro" id="IPR015943">
    <property type="entry name" value="WD40/YVTN_repeat-like_dom_sf"/>
</dbReference>